<name>A0A0L8G5S4_OCTBM</name>
<accession>A0A0L8G5S4</accession>
<organism evidence="1">
    <name type="scientific">Octopus bimaculoides</name>
    <name type="common">California two-spotted octopus</name>
    <dbReference type="NCBI Taxonomy" id="37653"/>
    <lineage>
        <taxon>Eukaryota</taxon>
        <taxon>Metazoa</taxon>
        <taxon>Spiralia</taxon>
        <taxon>Lophotrochozoa</taxon>
        <taxon>Mollusca</taxon>
        <taxon>Cephalopoda</taxon>
        <taxon>Coleoidea</taxon>
        <taxon>Octopodiformes</taxon>
        <taxon>Octopoda</taxon>
        <taxon>Incirrata</taxon>
        <taxon>Octopodidae</taxon>
        <taxon>Octopus</taxon>
    </lineage>
</organism>
<proteinExistence type="predicted"/>
<dbReference type="AlphaFoldDB" id="A0A0L8G5S4"/>
<evidence type="ECO:0000313" key="1">
    <source>
        <dbReference type="EMBL" id="KOF72387.1"/>
    </source>
</evidence>
<protein>
    <submittedName>
        <fullName evidence="1">Uncharacterized protein</fullName>
    </submittedName>
</protein>
<sequence length="62" mass="6872">MVGGARYNFTGGGSNLLCLPNNMMWLKFSTELEQAATIYGSEYQLENNVNSGGFSNENARRF</sequence>
<dbReference type="EMBL" id="KQ423680">
    <property type="protein sequence ID" value="KOF72387.1"/>
    <property type="molecule type" value="Genomic_DNA"/>
</dbReference>
<reference evidence="1" key="1">
    <citation type="submission" date="2015-07" db="EMBL/GenBank/DDBJ databases">
        <title>MeaNS - Measles Nucleotide Surveillance Program.</title>
        <authorList>
            <person name="Tran T."/>
            <person name="Druce J."/>
        </authorList>
    </citation>
    <scope>NUCLEOTIDE SEQUENCE</scope>
    <source>
        <strain evidence="1">UCB-OBI-ISO-001</strain>
        <tissue evidence="1">Gonad</tissue>
    </source>
</reference>
<gene>
    <name evidence="1" type="ORF">OCBIM_22039513mg</name>
</gene>